<dbReference type="Proteomes" id="UP001151760">
    <property type="component" value="Unassembled WGS sequence"/>
</dbReference>
<accession>A0ABQ4Z173</accession>
<proteinExistence type="predicted"/>
<keyword evidence="3" id="KW-1185">Reference proteome</keyword>
<protein>
    <submittedName>
        <fullName evidence="2">Retrovirus-related pol polyprotein from transposon TNT 1-94</fullName>
    </submittedName>
</protein>
<dbReference type="PANTHER" id="PTHR11439">
    <property type="entry name" value="GAG-POL-RELATED RETROTRANSPOSON"/>
    <property type="match status" value="1"/>
</dbReference>
<evidence type="ECO:0000313" key="3">
    <source>
        <dbReference type="Proteomes" id="UP001151760"/>
    </source>
</evidence>
<gene>
    <name evidence="2" type="ORF">Tco_0749411</name>
</gene>
<feature type="compositionally biased region" description="Polar residues" evidence="1">
    <location>
        <begin position="94"/>
        <end position="106"/>
    </location>
</feature>
<reference evidence="2" key="1">
    <citation type="journal article" date="2022" name="Int. J. Mol. Sci.">
        <title>Draft Genome of Tanacetum Coccineum: Genomic Comparison of Closely Related Tanacetum-Family Plants.</title>
        <authorList>
            <person name="Yamashiro T."/>
            <person name="Shiraishi A."/>
            <person name="Nakayama K."/>
            <person name="Satake H."/>
        </authorList>
    </citation>
    <scope>NUCLEOTIDE SEQUENCE</scope>
</reference>
<dbReference type="PANTHER" id="PTHR11439:SF509">
    <property type="entry name" value="RNA-DIRECTED DNA POLYMERASE"/>
    <property type="match status" value="1"/>
</dbReference>
<evidence type="ECO:0000313" key="2">
    <source>
        <dbReference type="EMBL" id="GJS82870.1"/>
    </source>
</evidence>
<reference evidence="2" key="2">
    <citation type="submission" date="2022-01" db="EMBL/GenBank/DDBJ databases">
        <authorList>
            <person name="Yamashiro T."/>
            <person name="Shiraishi A."/>
            <person name="Satake H."/>
            <person name="Nakayama K."/>
        </authorList>
    </citation>
    <scope>NUCLEOTIDE SEQUENCE</scope>
</reference>
<evidence type="ECO:0000256" key="1">
    <source>
        <dbReference type="SAM" id="MobiDB-lite"/>
    </source>
</evidence>
<organism evidence="2 3">
    <name type="scientific">Tanacetum coccineum</name>
    <dbReference type="NCBI Taxonomy" id="301880"/>
    <lineage>
        <taxon>Eukaryota</taxon>
        <taxon>Viridiplantae</taxon>
        <taxon>Streptophyta</taxon>
        <taxon>Embryophyta</taxon>
        <taxon>Tracheophyta</taxon>
        <taxon>Spermatophyta</taxon>
        <taxon>Magnoliopsida</taxon>
        <taxon>eudicotyledons</taxon>
        <taxon>Gunneridae</taxon>
        <taxon>Pentapetalae</taxon>
        <taxon>asterids</taxon>
        <taxon>campanulids</taxon>
        <taxon>Asterales</taxon>
        <taxon>Asteraceae</taxon>
        <taxon>Asteroideae</taxon>
        <taxon>Anthemideae</taxon>
        <taxon>Anthemidinae</taxon>
        <taxon>Tanacetum</taxon>
    </lineage>
</organism>
<dbReference type="EMBL" id="BQNB010010857">
    <property type="protein sequence ID" value="GJS82870.1"/>
    <property type="molecule type" value="Genomic_DNA"/>
</dbReference>
<sequence length="213" mass="23059">METIHVTFDELTIMASEHFSLGPGLLSMTPTTSSLGLVPNPVSQQPCIPLSRNDWDRLFQPKFDEYFNPPQSAVSPVPVATAPRAVDIADSPVSTSIDQDAPSTNADHAGCQDTRRSTSGSAQFLGEKLVSWSSKKQKSTVISSREAEYIALSGCLSGEWNSGTILYLDRISTGRHLLASSPNLFQEKDSTSRKAWYVKHVSGNAKTSGRGRG</sequence>
<feature type="region of interest" description="Disordered" evidence="1">
    <location>
        <begin position="94"/>
        <end position="118"/>
    </location>
</feature>
<name>A0ABQ4Z173_9ASTR</name>
<comment type="caution">
    <text evidence="2">The sequence shown here is derived from an EMBL/GenBank/DDBJ whole genome shotgun (WGS) entry which is preliminary data.</text>
</comment>
<dbReference type="CDD" id="cd09272">
    <property type="entry name" value="RNase_HI_RT_Ty1"/>
    <property type="match status" value="1"/>
</dbReference>